<dbReference type="InParanoid" id="A0A7R8V181"/>
<evidence type="ECO:0000313" key="2">
    <source>
        <dbReference type="EMBL" id="CAD7090614.1"/>
    </source>
</evidence>
<gene>
    <name evidence="2" type="ORF">HERILL_LOCUS13082</name>
</gene>
<reference evidence="2 3" key="1">
    <citation type="submission" date="2020-11" db="EMBL/GenBank/DDBJ databases">
        <authorList>
            <person name="Wallbank WR R."/>
            <person name="Pardo Diaz C."/>
            <person name="Kozak K."/>
            <person name="Martin S."/>
            <person name="Jiggins C."/>
            <person name="Moest M."/>
            <person name="Warren A I."/>
            <person name="Generalovic N T."/>
            <person name="Byers J.R.P. K."/>
            <person name="Montejo-Kovacevich G."/>
            <person name="Yen C E."/>
        </authorList>
    </citation>
    <scope>NUCLEOTIDE SEQUENCE [LARGE SCALE GENOMIC DNA]</scope>
</reference>
<feature type="compositionally biased region" description="Polar residues" evidence="1">
    <location>
        <begin position="23"/>
        <end position="49"/>
    </location>
</feature>
<keyword evidence="3" id="KW-1185">Reference proteome</keyword>
<evidence type="ECO:0000256" key="1">
    <source>
        <dbReference type="SAM" id="MobiDB-lite"/>
    </source>
</evidence>
<dbReference type="AlphaFoldDB" id="A0A7R8V181"/>
<proteinExistence type="predicted"/>
<name>A0A7R8V181_HERIL</name>
<feature type="compositionally biased region" description="Basic and acidic residues" evidence="1">
    <location>
        <begin position="50"/>
        <end position="63"/>
    </location>
</feature>
<evidence type="ECO:0000313" key="3">
    <source>
        <dbReference type="Proteomes" id="UP000594454"/>
    </source>
</evidence>
<sequence>MILLGLRQPHVDEEWALQNARTHPCSNSNVHSRSGLAKNTQFRRSNTTAKVEKTSAIDSEPDKLQPIQGNIPWSQYKYSPHMGSFQQMKRM</sequence>
<dbReference type="Proteomes" id="UP000594454">
    <property type="component" value="Chromosome 5"/>
</dbReference>
<accession>A0A7R8V181</accession>
<dbReference type="EMBL" id="LR899013">
    <property type="protein sequence ID" value="CAD7090614.1"/>
    <property type="molecule type" value="Genomic_DNA"/>
</dbReference>
<organism evidence="2 3">
    <name type="scientific">Hermetia illucens</name>
    <name type="common">Black soldier fly</name>
    <dbReference type="NCBI Taxonomy" id="343691"/>
    <lineage>
        <taxon>Eukaryota</taxon>
        <taxon>Metazoa</taxon>
        <taxon>Ecdysozoa</taxon>
        <taxon>Arthropoda</taxon>
        <taxon>Hexapoda</taxon>
        <taxon>Insecta</taxon>
        <taxon>Pterygota</taxon>
        <taxon>Neoptera</taxon>
        <taxon>Endopterygota</taxon>
        <taxon>Diptera</taxon>
        <taxon>Brachycera</taxon>
        <taxon>Stratiomyomorpha</taxon>
        <taxon>Stratiomyidae</taxon>
        <taxon>Hermetiinae</taxon>
        <taxon>Hermetia</taxon>
    </lineage>
</organism>
<protein>
    <submittedName>
        <fullName evidence="2">Uncharacterized protein</fullName>
    </submittedName>
</protein>
<feature type="region of interest" description="Disordered" evidence="1">
    <location>
        <begin position="23"/>
        <end position="72"/>
    </location>
</feature>